<dbReference type="EMBL" id="CP036295">
    <property type="protein sequence ID" value="QCC85918.1"/>
    <property type="molecule type" value="Genomic_DNA"/>
</dbReference>
<keyword evidence="2" id="KW-0732">Signal</keyword>
<evidence type="ECO:0000256" key="2">
    <source>
        <dbReference type="SAM" id="SignalP"/>
    </source>
</evidence>
<reference evidence="3 4" key="1">
    <citation type="submission" date="2019-02" db="EMBL/GenBank/DDBJ databases">
        <title>Complete Genome Sequence of Desulfovibrio desulfuricans IC1, a Sulfonate Utilizing Anaerobe.</title>
        <authorList>
            <person name="Day L.A."/>
            <person name="De Leon K.B."/>
            <person name="Wall J.D."/>
        </authorList>
    </citation>
    <scope>NUCLEOTIDE SEQUENCE [LARGE SCALE GENOMIC DNA]</scope>
    <source>
        <strain evidence="3 4">IC1</strain>
    </source>
</reference>
<gene>
    <name evidence="3" type="ORF">DDIC_08530</name>
</gene>
<evidence type="ECO:0008006" key="5">
    <source>
        <dbReference type="Google" id="ProtNLM"/>
    </source>
</evidence>
<sequence>MVLSRICALLCLGCLLAGCGTTRPVVVVEKDEFMKMAHNMPKELQARDLLDKDGSYTAPMSFKGLKDYGDILFARLSPEFMLQNDAAHDVYLGATFSATILPDSRVQHFPNGFNINHATQIVKVKMIGIADWNGDGQDEWIVSCYVEPKRGGRTRIYYVLVPPPLNNEEKLKGTVAAVYECFGLSCTLYVRDSKVIQRDSADPLAPPTEVHDVVPGLQPVTTPPSKNPSKSGGLEERSL</sequence>
<proteinExistence type="predicted"/>
<dbReference type="RefSeq" id="WP_136400046.1">
    <property type="nucleotide sequence ID" value="NZ_CP036295.1"/>
</dbReference>
<dbReference type="OrthoDB" id="5453046at2"/>
<dbReference type="PROSITE" id="PS51257">
    <property type="entry name" value="PROKAR_LIPOPROTEIN"/>
    <property type="match status" value="1"/>
</dbReference>
<organism evidence="3 4">
    <name type="scientific">Desulfovibrio desulfuricans</name>
    <dbReference type="NCBI Taxonomy" id="876"/>
    <lineage>
        <taxon>Bacteria</taxon>
        <taxon>Pseudomonadati</taxon>
        <taxon>Thermodesulfobacteriota</taxon>
        <taxon>Desulfovibrionia</taxon>
        <taxon>Desulfovibrionales</taxon>
        <taxon>Desulfovibrionaceae</taxon>
        <taxon>Desulfovibrio</taxon>
    </lineage>
</organism>
<feature type="chain" id="PRO_5020511701" description="Lipoprotein" evidence="2">
    <location>
        <begin position="18"/>
        <end position="239"/>
    </location>
</feature>
<feature type="signal peptide" evidence="2">
    <location>
        <begin position="1"/>
        <end position="17"/>
    </location>
</feature>
<dbReference type="Proteomes" id="UP000297065">
    <property type="component" value="Chromosome"/>
</dbReference>
<protein>
    <recommendedName>
        <fullName evidence="5">Lipoprotein</fullName>
    </recommendedName>
</protein>
<dbReference type="AlphaFoldDB" id="A0A4P7ULV4"/>
<evidence type="ECO:0000256" key="1">
    <source>
        <dbReference type="SAM" id="MobiDB-lite"/>
    </source>
</evidence>
<evidence type="ECO:0000313" key="3">
    <source>
        <dbReference type="EMBL" id="QCC85918.1"/>
    </source>
</evidence>
<name>A0A4P7ULV4_DESDE</name>
<accession>A0A4P7ULV4</accession>
<feature type="region of interest" description="Disordered" evidence="1">
    <location>
        <begin position="200"/>
        <end position="239"/>
    </location>
</feature>
<evidence type="ECO:0000313" key="4">
    <source>
        <dbReference type="Proteomes" id="UP000297065"/>
    </source>
</evidence>